<feature type="domain" description="G" evidence="2">
    <location>
        <begin position="303"/>
        <end position="421"/>
    </location>
</feature>
<dbReference type="RefSeq" id="XP_001453208.1">
    <property type="nucleotide sequence ID" value="XM_001453171.1"/>
</dbReference>
<keyword evidence="4" id="KW-1185">Reference proteome</keyword>
<dbReference type="Proteomes" id="UP000000600">
    <property type="component" value="Unassembled WGS sequence"/>
</dbReference>
<accession>A0DRZ4</accession>
<dbReference type="InterPro" id="IPR006073">
    <property type="entry name" value="GTP-bd"/>
</dbReference>
<feature type="region of interest" description="Disordered" evidence="1">
    <location>
        <begin position="707"/>
        <end position="742"/>
    </location>
</feature>
<dbReference type="InParanoid" id="A0DRZ4"/>
<dbReference type="GO" id="GO:0005525">
    <property type="term" value="F:GTP binding"/>
    <property type="evidence" value="ECO:0007669"/>
    <property type="project" value="InterPro"/>
</dbReference>
<protein>
    <recommendedName>
        <fullName evidence="2">G domain-containing protein</fullName>
    </recommendedName>
</protein>
<evidence type="ECO:0000313" key="3">
    <source>
        <dbReference type="EMBL" id="CAK85811.1"/>
    </source>
</evidence>
<dbReference type="PANTHER" id="PTHR31594">
    <property type="entry name" value="AIG1-TYPE G DOMAIN-CONTAINING PROTEIN"/>
    <property type="match status" value="1"/>
</dbReference>
<gene>
    <name evidence="3" type="ORF">GSPATT00019515001</name>
</gene>
<dbReference type="EMBL" id="CT868552">
    <property type="protein sequence ID" value="CAK85811.1"/>
    <property type="molecule type" value="Genomic_DNA"/>
</dbReference>
<dbReference type="OMA" id="FEQYKIC"/>
<dbReference type="HOGENOM" id="CLU_374495_0_0_1"/>
<dbReference type="Gene3D" id="3.40.50.300">
    <property type="entry name" value="P-loop containing nucleotide triphosphate hydrolases"/>
    <property type="match status" value="1"/>
</dbReference>
<organism evidence="3 4">
    <name type="scientific">Paramecium tetraurelia</name>
    <dbReference type="NCBI Taxonomy" id="5888"/>
    <lineage>
        <taxon>Eukaryota</taxon>
        <taxon>Sar</taxon>
        <taxon>Alveolata</taxon>
        <taxon>Ciliophora</taxon>
        <taxon>Intramacronucleata</taxon>
        <taxon>Oligohymenophorea</taxon>
        <taxon>Peniculida</taxon>
        <taxon>Parameciidae</taxon>
        <taxon>Paramecium</taxon>
    </lineage>
</organism>
<evidence type="ECO:0000259" key="2">
    <source>
        <dbReference type="Pfam" id="PF01926"/>
    </source>
</evidence>
<dbReference type="GeneID" id="5038993"/>
<name>A0DRZ4_PARTE</name>
<dbReference type="KEGG" id="ptm:GSPATT00019515001"/>
<reference evidence="3 4" key="1">
    <citation type="journal article" date="2006" name="Nature">
        <title>Global trends of whole-genome duplications revealed by the ciliate Paramecium tetraurelia.</title>
        <authorList>
            <consortium name="Genoscope"/>
            <person name="Aury J.-M."/>
            <person name="Jaillon O."/>
            <person name="Duret L."/>
            <person name="Noel B."/>
            <person name="Jubin C."/>
            <person name="Porcel B.M."/>
            <person name="Segurens B."/>
            <person name="Daubin V."/>
            <person name="Anthouard V."/>
            <person name="Aiach N."/>
            <person name="Arnaiz O."/>
            <person name="Billaut A."/>
            <person name="Beisson J."/>
            <person name="Blanc I."/>
            <person name="Bouhouche K."/>
            <person name="Camara F."/>
            <person name="Duharcourt S."/>
            <person name="Guigo R."/>
            <person name="Gogendeau D."/>
            <person name="Katinka M."/>
            <person name="Keller A.-M."/>
            <person name="Kissmehl R."/>
            <person name="Klotz C."/>
            <person name="Koll F."/>
            <person name="Le Moue A."/>
            <person name="Lepere C."/>
            <person name="Malinsky S."/>
            <person name="Nowacki M."/>
            <person name="Nowak J.K."/>
            <person name="Plattner H."/>
            <person name="Poulain J."/>
            <person name="Ruiz F."/>
            <person name="Serrano V."/>
            <person name="Zagulski M."/>
            <person name="Dessen P."/>
            <person name="Betermier M."/>
            <person name="Weissenbach J."/>
            <person name="Scarpelli C."/>
            <person name="Schachter V."/>
            <person name="Sperling L."/>
            <person name="Meyer E."/>
            <person name="Cohen J."/>
            <person name="Wincker P."/>
        </authorList>
    </citation>
    <scope>NUCLEOTIDE SEQUENCE [LARGE SCALE GENOMIC DNA]</scope>
    <source>
        <strain evidence="3 4">Stock d4-2</strain>
    </source>
</reference>
<dbReference type="Pfam" id="PF01926">
    <property type="entry name" value="MMR_HSR1"/>
    <property type="match status" value="1"/>
</dbReference>
<dbReference type="OrthoDB" id="8954335at2759"/>
<evidence type="ECO:0000313" key="4">
    <source>
        <dbReference type="Proteomes" id="UP000000600"/>
    </source>
</evidence>
<dbReference type="CDD" id="cd00882">
    <property type="entry name" value="Ras_like_GTPase"/>
    <property type="match status" value="1"/>
</dbReference>
<sequence length="742" mass="87089">MQKLIENEFDVDCAYQHRLPICAILQDPNLNIKDRLLCQQCILDIDKEKTILGWRKVQDNVQSHIMEKQRINSQLISPLLPLVKQVKSNIEFLKDSIMKEFRMIEETLEEWQLELSKEIKLLDGKQFISELEYIFGNQLTKISLDEILKRDLNQLNSITISKVQSKLNFFKEFEQYKICSNILNSIEEENFSLQINQSIDEKSNELDNQKNILSDSTQISHINSYTTQQSQIFQQEQSPQSKQINQDNMCNVQQLNQQQNVEQIQLKEGLSLPLIKLVTTKDGDPQYQYYGQQLNNSIQYRNILFIGQRDEGKTTLLNAFVNYYFGIAWDDTFRLIVADQEQTTEISHYYIEPFNQRNYGVHLIDTPGNYGQDDNYTINKVSNFLYDNQNTIDIIIVCIKAYNVRLTVEAQQILQSLVQIIGEQLANKIIVARTFYSGEDVDQSILTSEQSPFYNLQTSLCSDYNLEFNSMSIIKITKNKSAKVYYNISIENLKKIENKLSIDFSSFNNQKNQNPTFFPLNNQVSLFDCQSETLFQDLQIQKGDCDRQYQQVYQDSYRQLRTLFMQCLRAGAYKQSSYKLSRVDKKSQYYQLNCNQCNITCFSGFKDEKAAEDFFSKELNGKSYCEHSKPTITIENKQITYLEDRSQQMHPNTYRNSALLVFRLLIKLFQLKENNNEQMNEIQFIEILKNEEQQDYRILEKFSAEQFSPPNNNKFLNPQQQKSALPTQFNNQPQNQKKTTRT</sequence>
<dbReference type="PANTHER" id="PTHR31594:SF14">
    <property type="entry name" value="FIBRONECTIN TYPE-III DOMAIN-CONTAINING PROTEIN"/>
    <property type="match status" value="1"/>
</dbReference>
<dbReference type="InterPro" id="IPR052090">
    <property type="entry name" value="Cytolytic_pore-forming_toxin"/>
</dbReference>
<proteinExistence type="predicted"/>
<evidence type="ECO:0000256" key="1">
    <source>
        <dbReference type="SAM" id="MobiDB-lite"/>
    </source>
</evidence>
<dbReference type="SUPFAM" id="SSF52540">
    <property type="entry name" value="P-loop containing nucleoside triphosphate hydrolases"/>
    <property type="match status" value="1"/>
</dbReference>
<dbReference type="InterPro" id="IPR027417">
    <property type="entry name" value="P-loop_NTPase"/>
</dbReference>
<dbReference type="AlphaFoldDB" id="A0DRZ4"/>